<sequence length="60" mass="6724">MRKLVFATVVITISWSNIWLAWGDAYLVCLLAVIAGYAVDAAYVIAYHRHSAWIKRLVSG</sequence>
<accession>A0ABR7UBT9</accession>
<reference evidence="2 3" key="1">
    <citation type="journal article" date="2020" name="Arch. Microbiol.">
        <title>Bradyrhizobium campsiandrae sp. nov., a nitrogen-fixing bacterial strain isolated from a native leguminous tree from the Amazon adapted to flooded conditions.</title>
        <authorList>
            <person name="Cabral Michel D."/>
            <person name="Martins da Costa E."/>
            <person name="Azarias Guimaraes A."/>
            <person name="Soares de Carvalho T."/>
            <person name="Santos de Castro Caputo P."/>
            <person name="Willems A."/>
            <person name="de Souza Moreira F.M."/>
        </authorList>
    </citation>
    <scope>NUCLEOTIDE SEQUENCE [LARGE SCALE GENOMIC DNA]</scope>
    <source>
        <strain evidence="3">INPA 384B</strain>
    </source>
</reference>
<evidence type="ECO:0000313" key="3">
    <source>
        <dbReference type="Proteomes" id="UP000639516"/>
    </source>
</evidence>
<keyword evidence="1" id="KW-0472">Membrane</keyword>
<keyword evidence="1" id="KW-1133">Transmembrane helix</keyword>
<keyword evidence="1" id="KW-0812">Transmembrane</keyword>
<evidence type="ECO:0000256" key="1">
    <source>
        <dbReference type="SAM" id="Phobius"/>
    </source>
</evidence>
<protein>
    <submittedName>
        <fullName evidence="2">Uncharacterized protein</fullName>
    </submittedName>
</protein>
<organism evidence="2 3">
    <name type="scientific">Bradyrhizobium campsiandrae</name>
    <dbReference type="NCBI Taxonomy" id="1729892"/>
    <lineage>
        <taxon>Bacteria</taxon>
        <taxon>Pseudomonadati</taxon>
        <taxon>Pseudomonadota</taxon>
        <taxon>Alphaproteobacteria</taxon>
        <taxon>Hyphomicrobiales</taxon>
        <taxon>Nitrobacteraceae</taxon>
        <taxon>Bradyrhizobium</taxon>
    </lineage>
</organism>
<name>A0ABR7UBT9_9BRAD</name>
<dbReference type="Proteomes" id="UP000639516">
    <property type="component" value="Unassembled WGS sequence"/>
</dbReference>
<comment type="caution">
    <text evidence="2">The sequence shown here is derived from an EMBL/GenBank/DDBJ whole genome shotgun (WGS) entry which is preliminary data.</text>
</comment>
<evidence type="ECO:0000313" key="2">
    <source>
        <dbReference type="EMBL" id="MBC9981566.1"/>
    </source>
</evidence>
<feature type="transmembrane region" description="Helical" evidence="1">
    <location>
        <begin position="26"/>
        <end position="46"/>
    </location>
</feature>
<dbReference type="RefSeq" id="WP_188099581.1">
    <property type="nucleotide sequence ID" value="NZ_JAANIH010000013.1"/>
</dbReference>
<proteinExistence type="predicted"/>
<keyword evidence="3" id="KW-1185">Reference proteome</keyword>
<gene>
    <name evidence="2" type="ORF">HA482_25495</name>
</gene>
<dbReference type="EMBL" id="JAATTO010000039">
    <property type="protein sequence ID" value="MBC9981566.1"/>
    <property type="molecule type" value="Genomic_DNA"/>
</dbReference>